<keyword evidence="4" id="KW-1185">Reference proteome</keyword>
<keyword evidence="2" id="KW-1133">Transmembrane helix</keyword>
<accession>A0A191WBY0</accession>
<name>A0A191WBY0_9MICO</name>
<feature type="region of interest" description="Disordered" evidence="1">
    <location>
        <begin position="261"/>
        <end position="282"/>
    </location>
</feature>
<evidence type="ECO:0008006" key="5">
    <source>
        <dbReference type="Google" id="ProtNLM"/>
    </source>
</evidence>
<dbReference type="Proteomes" id="UP000078437">
    <property type="component" value="Chromosome"/>
</dbReference>
<gene>
    <name evidence="3" type="ORF">ATC03_01880</name>
</gene>
<keyword evidence="2" id="KW-0812">Transmembrane</keyword>
<dbReference type="KEGG" id="agy:ATC03_01880"/>
<dbReference type="STRING" id="453304.ATC03_01880"/>
<keyword evidence="2" id="KW-0472">Membrane</keyword>
<evidence type="ECO:0000256" key="2">
    <source>
        <dbReference type="SAM" id="Phobius"/>
    </source>
</evidence>
<reference evidence="4" key="2">
    <citation type="submission" date="2016-01" db="EMBL/GenBank/DDBJ databases">
        <title>Complete genome sequence of Agromyces aureus AR33T and comparison with related organisms.</title>
        <authorList>
            <person name="Corretto E."/>
            <person name="Antonielli L."/>
            <person name="Sessitsch A."/>
            <person name="Brader G."/>
        </authorList>
    </citation>
    <scope>NUCLEOTIDE SEQUENCE [LARGE SCALE GENOMIC DNA]</scope>
    <source>
        <strain evidence="4">AR33</strain>
    </source>
</reference>
<evidence type="ECO:0000256" key="1">
    <source>
        <dbReference type="SAM" id="MobiDB-lite"/>
    </source>
</evidence>
<reference evidence="3 4" key="1">
    <citation type="journal article" date="2016" name="Int. J. Syst. Evol. Microbiol.">
        <title>Agromyces aureus sp. nov., isolated from the rhizosphere of Salix caprea L. grown in a heavy-metal-contaminated soil.</title>
        <authorList>
            <person name="Corretto E."/>
            <person name="Antonielli L."/>
            <person name="Sessitsch A."/>
            <person name="Compant S."/>
            <person name="Gorfer M."/>
            <person name="Kuffner M."/>
            <person name="Brader G."/>
        </authorList>
    </citation>
    <scope>NUCLEOTIDE SEQUENCE [LARGE SCALE GENOMIC DNA]</scope>
    <source>
        <strain evidence="3 4">AR33</strain>
    </source>
</reference>
<dbReference type="OrthoDB" id="3444343at2"/>
<dbReference type="RefSeq" id="WP_067872446.1">
    <property type="nucleotide sequence ID" value="NZ_CP013979.1"/>
</dbReference>
<evidence type="ECO:0000313" key="3">
    <source>
        <dbReference type="EMBL" id="ANJ25694.1"/>
    </source>
</evidence>
<organism evidence="3 4">
    <name type="scientific">Agromyces aureus</name>
    <dbReference type="NCBI Taxonomy" id="453304"/>
    <lineage>
        <taxon>Bacteria</taxon>
        <taxon>Bacillati</taxon>
        <taxon>Actinomycetota</taxon>
        <taxon>Actinomycetes</taxon>
        <taxon>Micrococcales</taxon>
        <taxon>Microbacteriaceae</taxon>
        <taxon>Agromyces</taxon>
    </lineage>
</organism>
<evidence type="ECO:0000313" key="4">
    <source>
        <dbReference type="Proteomes" id="UP000078437"/>
    </source>
</evidence>
<protein>
    <recommendedName>
        <fullName evidence="5">Hydrolytic protein</fullName>
    </recommendedName>
</protein>
<dbReference type="AlphaFoldDB" id="A0A191WBY0"/>
<proteinExistence type="predicted"/>
<dbReference type="EMBL" id="CP013979">
    <property type="protein sequence ID" value="ANJ25694.1"/>
    <property type="molecule type" value="Genomic_DNA"/>
</dbReference>
<feature type="transmembrane region" description="Helical" evidence="2">
    <location>
        <begin position="220"/>
        <end position="242"/>
    </location>
</feature>
<sequence length="429" mass="45738">MATSATIAPAALSIDPGTAATLTVSVLNDTLLVESFELTALGGAAAWTRIEPAMLTIYPGQTETATVTVLAPRLPDSVVGQVALGIRARAVEQPEVQVVAEAMLTVTPFAETEAELLPRIAHGRGRKRVRVAIDNRGNVPMVASIAGQSDDRLGLSTPTPDVSVDPGHTEFVDIDLRPRNRVWRGDPVTHQFTVLVAPEGTDEPFVLPGSYVQERVFPKWLWKLLLALLALLLLLLALWFFVLKPTIESAARDAVEEPLAQANEQADSASKQAGAAAEQADSAAQKANDALEAVGQSTEPVQPVSAATDVDIRFELSDAPGGAADESDRWVVPANAVLRITDVVISNPRGDFGILTIENRDVVAPIFTTGLENFRDIDFHFVTPLQLAEEDELFAKLECTRVAPPVTGPARTECGASVLITARVVTQTG</sequence>
<feature type="compositionally biased region" description="Low complexity" evidence="1">
    <location>
        <begin position="265"/>
        <end position="282"/>
    </location>
</feature>